<dbReference type="EMBL" id="KN832874">
    <property type="protein sequence ID" value="KIN03170.1"/>
    <property type="molecule type" value="Genomic_DNA"/>
</dbReference>
<evidence type="ECO:0000313" key="2">
    <source>
        <dbReference type="EMBL" id="KIN03170.1"/>
    </source>
</evidence>
<dbReference type="HOGENOM" id="CLU_081538_1_0_1"/>
<dbReference type="Pfam" id="PF08787">
    <property type="entry name" value="Alginate_lyase2"/>
    <property type="match status" value="1"/>
</dbReference>
<accession>A0A0C3HJD7</accession>
<keyword evidence="2" id="KW-0456">Lyase</keyword>
<dbReference type="Gene3D" id="2.60.120.200">
    <property type="match status" value="1"/>
</dbReference>
<dbReference type="InterPro" id="IPR014895">
    <property type="entry name" value="Alginate_lyase_2"/>
</dbReference>
<reference evidence="2 3" key="1">
    <citation type="submission" date="2014-04" db="EMBL/GenBank/DDBJ databases">
        <authorList>
            <consortium name="DOE Joint Genome Institute"/>
            <person name="Kuo A."/>
            <person name="Martino E."/>
            <person name="Perotto S."/>
            <person name="Kohler A."/>
            <person name="Nagy L.G."/>
            <person name="Floudas D."/>
            <person name="Copeland A."/>
            <person name="Barry K.W."/>
            <person name="Cichocki N."/>
            <person name="Veneault-Fourrey C."/>
            <person name="LaButti K."/>
            <person name="Lindquist E.A."/>
            <person name="Lipzen A."/>
            <person name="Lundell T."/>
            <person name="Morin E."/>
            <person name="Murat C."/>
            <person name="Sun H."/>
            <person name="Tunlid A."/>
            <person name="Henrissat B."/>
            <person name="Grigoriev I.V."/>
            <person name="Hibbett D.S."/>
            <person name="Martin F."/>
            <person name="Nordberg H.P."/>
            <person name="Cantor M.N."/>
            <person name="Hua S.X."/>
        </authorList>
    </citation>
    <scope>NUCLEOTIDE SEQUENCE [LARGE SCALE GENOMIC DNA]</scope>
    <source>
        <strain evidence="2 3">Zn</strain>
    </source>
</reference>
<protein>
    <submittedName>
        <fullName evidence="2">Polysaccharide lyase family 7 protein</fullName>
    </submittedName>
</protein>
<feature type="domain" description="Alginate lyase 2" evidence="1">
    <location>
        <begin position="50"/>
        <end position="264"/>
    </location>
</feature>
<organism evidence="2 3">
    <name type="scientific">Oidiodendron maius (strain Zn)</name>
    <dbReference type="NCBI Taxonomy" id="913774"/>
    <lineage>
        <taxon>Eukaryota</taxon>
        <taxon>Fungi</taxon>
        <taxon>Dikarya</taxon>
        <taxon>Ascomycota</taxon>
        <taxon>Pezizomycotina</taxon>
        <taxon>Leotiomycetes</taxon>
        <taxon>Leotiomycetes incertae sedis</taxon>
        <taxon>Myxotrichaceae</taxon>
        <taxon>Oidiodendron</taxon>
    </lineage>
</organism>
<dbReference type="InterPro" id="IPR013320">
    <property type="entry name" value="ConA-like_dom_sf"/>
</dbReference>
<sequence length="267" mass="28471">MPQKCNIKDLVDSNHQLYLFKELVITPVLLPSQILDARALNPSCAPGGNFNFAHWELQLPIGSAGSPETISSSELEGCSGYEESDYFYTDSKDGTMVMIVPGNPSSSGCVTTPNTNFCRTELREEGPTSWDPKAATNRLSAAVTVVEADNSKYGTIIGQIHMDSSVSTYPVAKLYCSSTGSLSVGVHKSISGGTEYHTSFGTIPLGTSFTYEIIYEKGVLSVSINGKAAKTISLGNLGSPLSYFKAGNYNQGSSPSEIHFSAVSIVH</sequence>
<proteinExistence type="predicted"/>
<keyword evidence="3" id="KW-1185">Reference proteome</keyword>
<dbReference type="InParanoid" id="A0A0C3HJD7"/>
<dbReference type="OrthoDB" id="77013at2759"/>
<evidence type="ECO:0000259" key="1">
    <source>
        <dbReference type="Pfam" id="PF08787"/>
    </source>
</evidence>
<dbReference type="SUPFAM" id="SSF49899">
    <property type="entry name" value="Concanavalin A-like lectins/glucanases"/>
    <property type="match status" value="1"/>
</dbReference>
<evidence type="ECO:0000313" key="3">
    <source>
        <dbReference type="Proteomes" id="UP000054321"/>
    </source>
</evidence>
<gene>
    <name evidence="2" type="ORF">OIDMADRAFT_102894</name>
</gene>
<dbReference type="AlphaFoldDB" id="A0A0C3HJD7"/>
<dbReference type="Proteomes" id="UP000054321">
    <property type="component" value="Unassembled WGS sequence"/>
</dbReference>
<dbReference type="GO" id="GO:0016829">
    <property type="term" value="F:lyase activity"/>
    <property type="evidence" value="ECO:0007669"/>
    <property type="project" value="UniProtKB-KW"/>
</dbReference>
<reference evidence="3" key="2">
    <citation type="submission" date="2015-01" db="EMBL/GenBank/DDBJ databases">
        <title>Evolutionary Origins and Diversification of the Mycorrhizal Mutualists.</title>
        <authorList>
            <consortium name="DOE Joint Genome Institute"/>
            <consortium name="Mycorrhizal Genomics Consortium"/>
            <person name="Kohler A."/>
            <person name="Kuo A."/>
            <person name="Nagy L.G."/>
            <person name="Floudas D."/>
            <person name="Copeland A."/>
            <person name="Barry K.W."/>
            <person name="Cichocki N."/>
            <person name="Veneault-Fourrey C."/>
            <person name="LaButti K."/>
            <person name="Lindquist E.A."/>
            <person name="Lipzen A."/>
            <person name="Lundell T."/>
            <person name="Morin E."/>
            <person name="Murat C."/>
            <person name="Riley R."/>
            <person name="Ohm R."/>
            <person name="Sun H."/>
            <person name="Tunlid A."/>
            <person name="Henrissat B."/>
            <person name="Grigoriev I.V."/>
            <person name="Hibbett D.S."/>
            <person name="Martin F."/>
        </authorList>
    </citation>
    <scope>NUCLEOTIDE SEQUENCE [LARGE SCALE GENOMIC DNA]</scope>
    <source>
        <strain evidence="3">Zn</strain>
    </source>
</reference>
<name>A0A0C3HJD7_OIDMZ</name>